<evidence type="ECO:0000313" key="4">
    <source>
        <dbReference type="Proteomes" id="UP000240493"/>
    </source>
</evidence>
<protein>
    <recommendedName>
        <fullName evidence="2">Ribonuclease H1 N-terminal domain-containing protein</fullName>
    </recommendedName>
</protein>
<name>A0A2T3Z5A6_TRIA4</name>
<dbReference type="InterPro" id="IPR011320">
    <property type="entry name" value="RNase_H1_N"/>
</dbReference>
<sequence>MRLRPQPCANSIANGITSAVLRTAATHRRLYPVVWQAAVRPQSQLTAAPTLARQYYELSPDSPVSAFSGPSGGISDTTTTMPETMPSNKNKRPASSSAATSSASKKRKMENVQKYYSVQAGFVPGVYLTYAECQAQTAGFKGASNPFSQEKTPKPSPLGRKSLWQMSPKSSTRLPLATRQASSQTGRKLKRPSRASRVPNTSVSQLGQRPWHTSDNLAIRRR</sequence>
<dbReference type="InterPro" id="IPR009027">
    <property type="entry name" value="Ribosomal_bL9/RNase_H1_N"/>
</dbReference>
<feature type="region of interest" description="Disordered" evidence="1">
    <location>
        <begin position="141"/>
        <end position="222"/>
    </location>
</feature>
<keyword evidence="4" id="KW-1185">Reference proteome</keyword>
<dbReference type="STRING" id="1042311.A0A2T3Z5A6"/>
<evidence type="ECO:0000256" key="1">
    <source>
        <dbReference type="SAM" id="MobiDB-lite"/>
    </source>
</evidence>
<dbReference type="Proteomes" id="UP000240493">
    <property type="component" value="Unassembled WGS sequence"/>
</dbReference>
<evidence type="ECO:0000259" key="2">
    <source>
        <dbReference type="Pfam" id="PF01693"/>
    </source>
</evidence>
<dbReference type="AlphaFoldDB" id="A0A2T3Z5A6"/>
<feature type="compositionally biased region" description="Low complexity" evidence="1">
    <location>
        <begin position="94"/>
        <end position="103"/>
    </location>
</feature>
<dbReference type="OrthoDB" id="407198at2759"/>
<organism evidence="3 4">
    <name type="scientific">Trichoderma asperellum (strain ATCC 204424 / CBS 433.97 / NBRC 101777)</name>
    <dbReference type="NCBI Taxonomy" id="1042311"/>
    <lineage>
        <taxon>Eukaryota</taxon>
        <taxon>Fungi</taxon>
        <taxon>Dikarya</taxon>
        <taxon>Ascomycota</taxon>
        <taxon>Pezizomycotina</taxon>
        <taxon>Sordariomycetes</taxon>
        <taxon>Hypocreomycetidae</taxon>
        <taxon>Hypocreales</taxon>
        <taxon>Hypocreaceae</taxon>
        <taxon>Trichoderma</taxon>
    </lineage>
</organism>
<feature type="compositionally biased region" description="Polar residues" evidence="1">
    <location>
        <begin position="74"/>
        <end position="88"/>
    </location>
</feature>
<dbReference type="Gene3D" id="3.40.970.10">
    <property type="entry name" value="Ribonuclease H1, N-terminal domain"/>
    <property type="match status" value="1"/>
</dbReference>
<feature type="domain" description="Ribonuclease H1 N-terminal" evidence="2">
    <location>
        <begin position="114"/>
        <end position="144"/>
    </location>
</feature>
<dbReference type="SUPFAM" id="SSF55658">
    <property type="entry name" value="L9 N-domain-like"/>
    <property type="match status" value="1"/>
</dbReference>
<accession>A0A2T3Z5A6</accession>
<dbReference type="InterPro" id="IPR037056">
    <property type="entry name" value="RNase_H1_N_sf"/>
</dbReference>
<evidence type="ECO:0000313" key="3">
    <source>
        <dbReference type="EMBL" id="PTB39977.1"/>
    </source>
</evidence>
<gene>
    <name evidence="3" type="ORF">M441DRAFT_424301</name>
</gene>
<dbReference type="EMBL" id="KZ679263">
    <property type="protein sequence ID" value="PTB39977.1"/>
    <property type="molecule type" value="Genomic_DNA"/>
</dbReference>
<feature type="compositionally biased region" description="Polar residues" evidence="1">
    <location>
        <begin position="198"/>
        <end position="216"/>
    </location>
</feature>
<reference evidence="3 4" key="1">
    <citation type="submission" date="2016-07" db="EMBL/GenBank/DDBJ databases">
        <title>Multiple horizontal gene transfer events from other fungi enriched the ability of initially mycotrophic Trichoderma (Ascomycota) to feed on dead plant biomass.</title>
        <authorList>
            <consortium name="DOE Joint Genome Institute"/>
            <person name="Aerts A."/>
            <person name="Atanasova L."/>
            <person name="Chenthamara K."/>
            <person name="Zhang J."/>
            <person name="Grujic M."/>
            <person name="Henrissat B."/>
            <person name="Kuo A."/>
            <person name="Salamov A."/>
            <person name="Lipzen A."/>
            <person name="Labutti K."/>
            <person name="Barry K."/>
            <person name="Miao Y."/>
            <person name="Rahimi M.J."/>
            <person name="Shen Q."/>
            <person name="Grigoriev I.V."/>
            <person name="Kubicek C.P."/>
            <person name="Druzhinina I.S."/>
        </authorList>
    </citation>
    <scope>NUCLEOTIDE SEQUENCE [LARGE SCALE GENOMIC DNA]</scope>
    <source>
        <strain evidence="3 4">CBS 433.97</strain>
    </source>
</reference>
<dbReference type="Pfam" id="PF01693">
    <property type="entry name" value="Cauli_VI"/>
    <property type="match status" value="1"/>
</dbReference>
<feature type="region of interest" description="Disordered" evidence="1">
    <location>
        <begin position="62"/>
        <end position="108"/>
    </location>
</feature>
<proteinExistence type="predicted"/>
<feature type="compositionally biased region" description="Polar residues" evidence="1">
    <location>
        <begin position="164"/>
        <end position="186"/>
    </location>
</feature>